<comment type="caution">
    <text evidence="1">The sequence shown here is derived from an EMBL/GenBank/DDBJ whole genome shotgun (WGS) entry which is preliminary data.</text>
</comment>
<sequence>MTEAIPMGRYFFDSGDLEDEVGIECTGLEEARRAGLEGLKDLARHALRDVNGQQLFLEIRNESGDKLLRLSIRLHVKRWDSI</sequence>
<proteinExistence type="predicted"/>
<gene>
    <name evidence="1" type="ORF">NKI81_17695</name>
</gene>
<protein>
    <submittedName>
        <fullName evidence="1">Uncharacterized protein</fullName>
    </submittedName>
</protein>
<organism evidence="1 2">
    <name type="scientific">Mesorhizobium australicum</name>
    <dbReference type="NCBI Taxonomy" id="536018"/>
    <lineage>
        <taxon>Bacteria</taxon>
        <taxon>Pseudomonadati</taxon>
        <taxon>Pseudomonadota</taxon>
        <taxon>Alphaproteobacteria</taxon>
        <taxon>Hyphomicrobiales</taxon>
        <taxon>Phyllobacteriaceae</taxon>
        <taxon>Mesorhizobium</taxon>
    </lineage>
</organism>
<evidence type="ECO:0000313" key="2">
    <source>
        <dbReference type="Proteomes" id="UP001480082"/>
    </source>
</evidence>
<keyword evidence="2" id="KW-1185">Reference proteome</keyword>
<reference evidence="1 2" key="1">
    <citation type="journal article" date="2024" name="Proc. Natl. Acad. Sci. U.S.A.">
        <title>The evolutionary genomics of adaptation to stress in wild rhizobium bacteria.</title>
        <authorList>
            <person name="Kehlet-Delgado H."/>
            <person name="Montoya A.P."/>
            <person name="Jensen K.T."/>
            <person name="Wendlandt C.E."/>
            <person name="Dexheimer C."/>
            <person name="Roberts M."/>
            <person name="Torres Martinez L."/>
            <person name="Friesen M.L."/>
            <person name="Griffitts J.S."/>
            <person name="Porter S.S."/>
        </authorList>
    </citation>
    <scope>NUCLEOTIDE SEQUENCE [LARGE SCALE GENOMIC DNA]</scope>
    <source>
        <strain evidence="1 2">M0468</strain>
    </source>
</reference>
<accession>A0ACC6T1F4</accession>
<dbReference type="Proteomes" id="UP001480082">
    <property type="component" value="Unassembled WGS sequence"/>
</dbReference>
<dbReference type="EMBL" id="JAMYRI010000009">
    <property type="protein sequence ID" value="MER9285773.1"/>
    <property type="molecule type" value="Genomic_DNA"/>
</dbReference>
<name>A0ACC6T1F4_9HYPH</name>
<evidence type="ECO:0000313" key="1">
    <source>
        <dbReference type="EMBL" id="MER9285773.1"/>
    </source>
</evidence>